<dbReference type="Proteomes" id="UP001451303">
    <property type="component" value="Unassembled WGS sequence"/>
</dbReference>
<evidence type="ECO:0000313" key="2">
    <source>
        <dbReference type="EMBL" id="KAL0470918.1"/>
    </source>
</evidence>
<name>A0ABR3DE03_NEUIN</name>
<feature type="compositionally biased region" description="Polar residues" evidence="1">
    <location>
        <begin position="21"/>
        <end position="36"/>
    </location>
</feature>
<dbReference type="EMBL" id="JAVLET010000004">
    <property type="protein sequence ID" value="KAL0470918.1"/>
    <property type="molecule type" value="Genomic_DNA"/>
</dbReference>
<feature type="compositionally biased region" description="Low complexity" evidence="1">
    <location>
        <begin position="70"/>
        <end position="92"/>
    </location>
</feature>
<feature type="compositionally biased region" description="Pro residues" evidence="1">
    <location>
        <begin position="58"/>
        <end position="69"/>
    </location>
</feature>
<comment type="caution">
    <text evidence="2">The sequence shown here is derived from an EMBL/GenBank/DDBJ whole genome shotgun (WGS) entry which is preliminary data.</text>
</comment>
<feature type="region of interest" description="Disordered" evidence="1">
    <location>
        <begin position="1"/>
        <end position="94"/>
    </location>
</feature>
<proteinExistence type="predicted"/>
<accession>A0ABR3DE03</accession>
<sequence length="388" mass="44947">MDSRKVPPIDSHIFPNPPTDDPSNQPPSSIQAQVQRRASELGIMPSSASNPARQQHPEPSPPPSPPPLPLRTSTPLEAPTRRPTLTQTQTPEQLRRRIQELRESNRLLRESNRQLQFLEGLTQERERWLERFETTWNTDQKISIRSKADYDFLMKQIEPLTQLGEEQEKLESTMQNMIWFRMWVAWVPRKSATSNDEGSEDKPDEISREVVEWEKTCLRWERQEFLKRTFGVEDVGAIADRNLEEEEIKLMFEKQKQCAYELDHLDISSQGFITKPGDFIVPAFNARDLLELPELWVMLAPGEAGPRNENTPMGIECILVTHHPPFLPTCIVFDGLRLYRTGKLYAGYIEYRTRDLENENAPRARLILCAHRHTHKLGPGNENKNGER</sequence>
<evidence type="ECO:0000313" key="3">
    <source>
        <dbReference type="Proteomes" id="UP001451303"/>
    </source>
</evidence>
<evidence type="ECO:0000256" key="1">
    <source>
        <dbReference type="SAM" id="MobiDB-lite"/>
    </source>
</evidence>
<gene>
    <name evidence="2" type="ORF">QR685DRAFT_588003</name>
</gene>
<keyword evidence="3" id="KW-1185">Reference proteome</keyword>
<reference evidence="2 3" key="1">
    <citation type="submission" date="2023-09" db="EMBL/GenBank/DDBJ databases">
        <title>Multi-omics analysis of a traditional fermented food reveals byproduct-associated fungal strains for waste-to-food upcycling.</title>
        <authorList>
            <consortium name="Lawrence Berkeley National Laboratory"/>
            <person name="Rekdal V.M."/>
            <person name="Villalobos-Escobedo J.M."/>
            <person name="Rodriguez-Valeron N."/>
            <person name="Garcia M.O."/>
            <person name="Vasquez D.P."/>
            <person name="Damayanti I."/>
            <person name="Sorensen P.M."/>
            <person name="Baidoo E.E."/>
            <person name="De Carvalho A.C."/>
            <person name="Riley R."/>
            <person name="Lipzen A."/>
            <person name="He G."/>
            <person name="Yan M."/>
            <person name="Haridas S."/>
            <person name="Daum C."/>
            <person name="Yoshinaga Y."/>
            <person name="Ng V."/>
            <person name="Grigoriev I.V."/>
            <person name="Munk R."/>
            <person name="Nuraida L."/>
            <person name="Wijaya C.H."/>
            <person name="Morales P.-C."/>
            <person name="Keasling J.D."/>
        </authorList>
    </citation>
    <scope>NUCLEOTIDE SEQUENCE [LARGE SCALE GENOMIC DNA]</scope>
    <source>
        <strain evidence="2 3">FGSC 2613</strain>
    </source>
</reference>
<protein>
    <submittedName>
        <fullName evidence="2">Uncharacterized protein</fullName>
    </submittedName>
</protein>
<organism evidence="2 3">
    <name type="scientific">Neurospora intermedia</name>
    <dbReference type="NCBI Taxonomy" id="5142"/>
    <lineage>
        <taxon>Eukaryota</taxon>
        <taxon>Fungi</taxon>
        <taxon>Dikarya</taxon>
        <taxon>Ascomycota</taxon>
        <taxon>Pezizomycotina</taxon>
        <taxon>Sordariomycetes</taxon>
        <taxon>Sordariomycetidae</taxon>
        <taxon>Sordariales</taxon>
        <taxon>Sordariaceae</taxon>
        <taxon>Neurospora</taxon>
    </lineage>
</organism>